<name>A0A2P2M422_RHIMU</name>
<protein>
    <submittedName>
        <fullName evidence="1">E3 ubiquitin-protein ligase UPL4</fullName>
    </submittedName>
</protein>
<dbReference type="EMBL" id="GGEC01044485">
    <property type="protein sequence ID" value="MBX24969.1"/>
    <property type="molecule type" value="Transcribed_RNA"/>
</dbReference>
<evidence type="ECO:0000313" key="1">
    <source>
        <dbReference type="EMBL" id="MBX24969.1"/>
    </source>
</evidence>
<accession>A0A2P2M422</accession>
<sequence length="103" mass="11549">MYIPHNTPPLTQNAVGEDTCFLLLPKNELRFAAAPAISHFFYLIAKNPLDFLFFFFFKPALLITNTQFGLTSEARKGGMNPALLLWHTKVFLSSCLLKSKVAA</sequence>
<dbReference type="AlphaFoldDB" id="A0A2P2M422"/>
<organism evidence="1">
    <name type="scientific">Rhizophora mucronata</name>
    <name type="common">Asiatic mangrove</name>
    <dbReference type="NCBI Taxonomy" id="61149"/>
    <lineage>
        <taxon>Eukaryota</taxon>
        <taxon>Viridiplantae</taxon>
        <taxon>Streptophyta</taxon>
        <taxon>Embryophyta</taxon>
        <taxon>Tracheophyta</taxon>
        <taxon>Spermatophyta</taxon>
        <taxon>Magnoliopsida</taxon>
        <taxon>eudicotyledons</taxon>
        <taxon>Gunneridae</taxon>
        <taxon>Pentapetalae</taxon>
        <taxon>rosids</taxon>
        <taxon>fabids</taxon>
        <taxon>Malpighiales</taxon>
        <taxon>Rhizophoraceae</taxon>
        <taxon>Rhizophora</taxon>
    </lineage>
</organism>
<proteinExistence type="predicted"/>
<reference evidence="1" key="1">
    <citation type="submission" date="2018-02" db="EMBL/GenBank/DDBJ databases">
        <title>Rhizophora mucronata_Transcriptome.</title>
        <authorList>
            <person name="Meera S.P."/>
            <person name="Sreeshan A."/>
            <person name="Augustine A."/>
        </authorList>
    </citation>
    <scope>NUCLEOTIDE SEQUENCE</scope>
    <source>
        <tissue evidence="1">Leaf</tissue>
    </source>
</reference>